<name>A0A427AE98_ENSVE</name>
<feature type="region of interest" description="Disordered" evidence="1">
    <location>
        <begin position="1"/>
        <end position="37"/>
    </location>
</feature>
<evidence type="ECO:0008006" key="4">
    <source>
        <dbReference type="Google" id="ProtNLM"/>
    </source>
</evidence>
<comment type="caution">
    <text evidence="2">The sequence shown here is derived from an EMBL/GenBank/DDBJ whole genome shotgun (WGS) entry which is preliminary data.</text>
</comment>
<evidence type="ECO:0000313" key="2">
    <source>
        <dbReference type="EMBL" id="RRT74585.1"/>
    </source>
</evidence>
<dbReference type="PANTHER" id="PTHR33240">
    <property type="entry name" value="OS08G0508500 PROTEIN"/>
    <property type="match status" value="1"/>
</dbReference>
<evidence type="ECO:0000256" key="1">
    <source>
        <dbReference type="SAM" id="MobiDB-lite"/>
    </source>
</evidence>
<dbReference type="AlphaFoldDB" id="A0A427AE98"/>
<protein>
    <recommendedName>
        <fullName evidence="4">Peptidase A2 domain-containing protein</fullName>
    </recommendedName>
</protein>
<dbReference type="EMBL" id="AMZH03002733">
    <property type="protein sequence ID" value="RRT74585.1"/>
    <property type="molecule type" value="Genomic_DNA"/>
</dbReference>
<gene>
    <name evidence="2" type="ORF">B296_00014715</name>
</gene>
<reference evidence="2 3" key="1">
    <citation type="journal article" date="2014" name="Agronomy (Basel)">
        <title>A Draft Genome Sequence for Ensete ventricosum, the Drought-Tolerant Tree Against Hunger.</title>
        <authorList>
            <person name="Harrison J."/>
            <person name="Moore K.A."/>
            <person name="Paszkiewicz K."/>
            <person name="Jones T."/>
            <person name="Grant M."/>
            <person name="Ambacheew D."/>
            <person name="Muzemil S."/>
            <person name="Studholme D.J."/>
        </authorList>
    </citation>
    <scope>NUCLEOTIDE SEQUENCE [LARGE SCALE GENOMIC DNA]</scope>
</reference>
<dbReference type="PANTHER" id="PTHR33240:SF8">
    <property type="entry name" value="OS03G0439900 PROTEIN"/>
    <property type="match status" value="1"/>
</dbReference>
<sequence>MGGRTAGGVSSRKAYARAKVQKRPRPRGNQGFTFESKSDYPDHDDALVVTVRIANAYVRCIMIDIGSSADILYLDAFHKLGMTNRDLAPMTSTLTEFTGDAITPVGITTLPMTFGDEPRTKTLMIEHLEVADALTWVASTDVANELPTIPSLYKPTVAIVEAATTAAHPDWREEILRYKKYATLPADKAIAR</sequence>
<dbReference type="Proteomes" id="UP000287651">
    <property type="component" value="Unassembled WGS sequence"/>
</dbReference>
<feature type="compositionally biased region" description="Basic residues" evidence="1">
    <location>
        <begin position="14"/>
        <end position="26"/>
    </location>
</feature>
<organism evidence="2 3">
    <name type="scientific">Ensete ventricosum</name>
    <name type="common">Abyssinian banana</name>
    <name type="synonym">Musa ensete</name>
    <dbReference type="NCBI Taxonomy" id="4639"/>
    <lineage>
        <taxon>Eukaryota</taxon>
        <taxon>Viridiplantae</taxon>
        <taxon>Streptophyta</taxon>
        <taxon>Embryophyta</taxon>
        <taxon>Tracheophyta</taxon>
        <taxon>Spermatophyta</taxon>
        <taxon>Magnoliopsida</taxon>
        <taxon>Liliopsida</taxon>
        <taxon>Zingiberales</taxon>
        <taxon>Musaceae</taxon>
        <taxon>Ensete</taxon>
    </lineage>
</organism>
<accession>A0A427AE98</accession>
<evidence type="ECO:0000313" key="3">
    <source>
        <dbReference type="Proteomes" id="UP000287651"/>
    </source>
</evidence>
<proteinExistence type="predicted"/>